<dbReference type="EMBL" id="CATOUU010000851">
    <property type="protein sequence ID" value="CAI9954889.1"/>
    <property type="molecule type" value="Genomic_DNA"/>
</dbReference>
<dbReference type="Proteomes" id="UP001642409">
    <property type="component" value="Unassembled WGS sequence"/>
</dbReference>
<comment type="caution">
    <text evidence="3">The sequence shown here is derived from an EMBL/GenBank/DDBJ whole genome shotgun (WGS) entry which is preliminary data.</text>
</comment>
<keyword evidence="1" id="KW-0433">Leucine-rich repeat</keyword>
<evidence type="ECO:0000313" key="4">
    <source>
        <dbReference type="EMBL" id="CAI9954889.1"/>
    </source>
</evidence>
<evidence type="ECO:0000256" key="2">
    <source>
        <dbReference type="ARBA" id="ARBA00022737"/>
    </source>
</evidence>
<dbReference type="InterPro" id="IPR050836">
    <property type="entry name" value="SDS22/Internalin_LRR"/>
</dbReference>
<reference evidence="5 7" key="2">
    <citation type="submission" date="2024-07" db="EMBL/GenBank/DDBJ databases">
        <authorList>
            <person name="Akdeniz Z."/>
        </authorList>
    </citation>
    <scope>NUCLEOTIDE SEQUENCE [LARGE SCALE GENOMIC DNA]</scope>
</reference>
<dbReference type="InterPro" id="IPR025875">
    <property type="entry name" value="Leu-rich_rpt_4"/>
</dbReference>
<dbReference type="EMBL" id="CAXDID020000206">
    <property type="protein sequence ID" value="CAL6055590.1"/>
    <property type="molecule type" value="Genomic_DNA"/>
</dbReference>
<evidence type="ECO:0000313" key="3">
    <source>
        <dbReference type="EMBL" id="CAI9928444.1"/>
    </source>
</evidence>
<dbReference type="InterPro" id="IPR032675">
    <property type="entry name" value="LRR_dom_sf"/>
</dbReference>
<organism evidence="3">
    <name type="scientific">Hexamita inflata</name>
    <dbReference type="NCBI Taxonomy" id="28002"/>
    <lineage>
        <taxon>Eukaryota</taxon>
        <taxon>Metamonada</taxon>
        <taxon>Diplomonadida</taxon>
        <taxon>Hexamitidae</taxon>
        <taxon>Hexamitinae</taxon>
        <taxon>Hexamita</taxon>
    </lineage>
</organism>
<reference evidence="3" key="1">
    <citation type="submission" date="2023-06" db="EMBL/GenBank/DDBJ databases">
        <authorList>
            <person name="Kurt Z."/>
        </authorList>
    </citation>
    <scope>NUCLEOTIDE SEQUENCE</scope>
</reference>
<dbReference type="SMART" id="SM00365">
    <property type="entry name" value="LRR_SD22"/>
    <property type="match status" value="5"/>
</dbReference>
<dbReference type="Pfam" id="PF12799">
    <property type="entry name" value="LRR_4"/>
    <property type="match status" value="1"/>
</dbReference>
<evidence type="ECO:0000313" key="5">
    <source>
        <dbReference type="EMBL" id="CAL6055590.1"/>
    </source>
</evidence>
<evidence type="ECO:0000256" key="1">
    <source>
        <dbReference type="ARBA" id="ARBA00022614"/>
    </source>
</evidence>
<accession>A0AA86P104</accession>
<dbReference type="InterPro" id="IPR001611">
    <property type="entry name" value="Leu-rich_rpt"/>
</dbReference>
<dbReference type="PROSITE" id="PS51450">
    <property type="entry name" value="LRR"/>
    <property type="match status" value="4"/>
</dbReference>
<evidence type="ECO:0000313" key="7">
    <source>
        <dbReference type="Proteomes" id="UP001642409"/>
    </source>
</evidence>
<dbReference type="PANTHER" id="PTHR46652">
    <property type="entry name" value="LEUCINE-RICH REPEAT AND IQ DOMAIN-CONTAINING PROTEIN 1-RELATED"/>
    <property type="match status" value="1"/>
</dbReference>
<gene>
    <name evidence="3" type="ORF">HINF_LOCUS16089</name>
    <name evidence="4" type="ORF">HINF_LOCUS42534</name>
    <name evidence="5" type="ORF">HINF_LOCUS46620</name>
    <name evidence="6" type="ORF">HINF_LOCUS71019</name>
</gene>
<dbReference type="EMBL" id="CAXDID020000540">
    <property type="protein sequence ID" value="CAL6101205.1"/>
    <property type="molecule type" value="Genomic_DNA"/>
</dbReference>
<name>A0AA86P104_9EUKA</name>
<protein>
    <submittedName>
        <fullName evidence="3">Leucine-rich repeat domain-containing protein</fullName>
    </submittedName>
    <submittedName>
        <fullName evidence="5">Leucine-rich_repeat domain-containing protein</fullName>
    </submittedName>
</protein>
<dbReference type="Pfam" id="PF13855">
    <property type="entry name" value="LRR_8"/>
    <property type="match status" value="1"/>
</dbReference>
<dbReference type="AlphaFoldDB" id="A0AA86P104"/>
<sequence length="293" mass="33808">MTRKYLHKIKKGGIRINHLKILGSLKFLQNSGINTLSISNCPNLSFDLISDTIKKLEIYECPAQISQIQNLVQLQELQLSHTKLQNISGLKCLTNITVLDLFNNRIQDISVLRFLNCITDLTLSYNLIRNLNPLYNKHTLRHLQLSCNRITDITVLSSLCNLEEIELQYNKIVHVLALANLKHLKQLDISDNHISRQNMLPLQSNPKFNQLTDDKFHTQITRQQLPHQSEILSAHKQRNIYITTLFRTGVLKKQNKIKNKFSKVQALIQTRIQDTVHAQIAMTSQVISSFSLW</sequence>
<keyword evidence="7" id="KW-1185">Reference proteome</keyword>
<evidence type="ECO:0000313" key="6">
    <source>
        <dbReference type="EMBL" id="CAL6101205.1"/>
    </source>
</evidence>
<dbReference type="EMBL" id="CATOUU010000396">
    <property type="protein sequence ID" value="CAI9928444.1"/>
    <property type="molecule type" value="Genomic_DNA"/>
</dbReference>
<dbReference type="PANTHER" id="PTHR46652:SF3">
    <property type="entry name" value="LEUCINE-RICH REPEAT-CONTAINING PROTEIN 9"/>
    <property type="match status" value="1"/>
</dbReference>
<dbReference type="SUPFAM" id="SSF52058">
    <property type="entry name" value="L domain-like"/>
    <property type="match status" value="1"/>
</dbReference>
<proteinExistence type="predicted"/>
<dbReference type="Gene3D" id="3.80.10.10">
    <property type="entry name" value="Ribonuclease Inhibitor"/>
    <property type="match status" value="1"/>
</dbReference>
<keyword evidence="2" id="KW-0677">Repeat</keyword>